<keyword evidence="1" id="KW-1133">Transmembrane helix</keyword>
<keyword evidence="1" id="KW-0472">Membrane</keyword>
<dbReference type="PANTHER" id="PTHR32309:SF13">
    <property type="entry name" value="FERRIC ENTEROBACTIN TRANSPORT PROTEIN FEPE"/>
    <property type="match status" value="1"/>
</dbReference>
<dbReference type="EMBL" id="QNRK01000038">
    <property type="protein sequence ID" value="RBP04632.1"/>
    <property type="molecule type" value="Genomic_DNA"/>
</dbReference>
<dbReference type="InterPro" id="IPR050445">
    <property type="entry name" value="Bact_polysacc_biosynth/exp"/>
</dbReference>
<dbReference type="RefSeq" id="WP_113892053.1">
    <property type="nucleotide sequence ID" value="NZ_QNRK01000038.1"/>
</dbReference>
<comment type="caution">
    <text evidence="2">The sequence shown here is derived from an EMBL/GenBank/DDBJ whole genome shotgun (WGS) entry which is preliminary data.</text>
</comment>
<evidence type="ECO:0000256" key="1">
    <source>
        <dbReference type="SAM" id="Phobius"/>
    </source>
</evidence>
<dbReference type="PANTHER" id="PTHR32309">
    <property type="entry name" value="TYROSINE-PROTEIN KINASE"/>
    <property type="match status" value="1"/>
</dbReference>
<accession>A0A366EQD9</accession>
<feature type="transmembrane region" description="Helical" evidence="1">
    <location>
        <begin position="403"/>
        <end position="424"/>
    </location>
</feature>
<feature type="transmembrane region" description="Helical" evidence="1">
    <location>
        <begin position="66"/>
        <end position="87"/>
    </location>
</feature>
<dbReference type="GO" id="GO:0005886">
    <property type="term" value="C:plasma membrane"/>
    <property type="evidence" value="ECO:0007669"/>
    <property type="project" value="TreeGrafter"/>
</dbReference>
<gene>
    <name evidence="2" type="ORF">DFR50_13816</name>
</gene>
<keyword evidence="3" id="KW-1185">Reference proteome</keyword>
<protein>
    <submittedName>
        <fullName evidence="2">Capsular polysaccharide transport system permease protein</fullName>
    </submittedName>
</protein>
<dbReference type="AlphaFoldDB" id="A0A366EQD9"/>
<evidence type="ECO:0000313" key="3">
    <source>
        <dbReference type="Proteomes" id="UP000253529"/>
    </source>
</evidence>
<proteinExistence type="predicted"/>
<reference evidence="2 3" key="1">
    <citation type="submission" date="2018-06" db="EMBL/GenBank/DDBJ databases">
        <title>Genomic Encyclopedia of Type Strains, Phase IV (KMG-IV): sequencing the most valuable type-strain genomes for metagenomic binning, comparative biology and taxonomic classification.</title>
        <authorList>
            <person name="Goeker M."/>
        </authorList>
    </citation>
    <scope>NUCLEOTIDE SEQUENCE [LARGE SCALE GENOMIC DNA]</scope>
    <source>
        <strain evidence="2 3">DSM 24875</strain>
    </source>
</reference>
<dbReference type="OrthoDB" id="7800844at2"/>
<name>A0A366EQD9_9HYPH</name>
<sequence length="428" mass="46049">MELEPPPELKDVAPLAEAAPPRGRLERVFGRAVVRPEAGGVRDLPGLAAAPGFFAQALAAVFSYRFSFVALVLLPALAAAVYLVALASDQYAAEARFAVRAAQFDSAKSSSDGPKTALSAGGGIPSMASQDAYVIASYIRSAAVFADLPASLDPRVIYSRPEADFWARLPAKASLETLADYWRSMVTTYVDGPSGVVTVSVRAFRPDDARDLAAAVVAASEKLVNAMSARARRDAMRDAEAEVKRTEAMVSESLADERAYRNRSGWTDPAAQATAVSTLLMQAMAERIRLQNDYFVDSRAMSPEAPTLVTLKSHIDALDGQIARLKDQLTSAAGDKGAVSASIAEFETLEIKRIFAEKLYTLSQEALERARQRAERQMVYISVFAPPLTPEEARYPERLSLSAIIFISLLAVWGIGAMTVATVADHTI</sequence>
<keyword evidence="1" id="KW-0812">Transmembrane</keyword>
<evidence type="ECO:0000313" key="2">
    <source>
        <dbReference type="EMBL" id="RBP04632.1"/>
    </source>
</evidence>
<dbReference type="Proteomes" id="UP000253529">
    <property type="component" value="Unassembled WGS sequence"/>
</dbReference>
<organism evidence="2 3">
    <name type="scientific">Roseiarcus fermentans</name>
    <dbReference type="NCBI Taxonomy" id="1473586"/>
    <lineage>
        <taxon>Bacteria</taxon>
        <taxon>Pseudomonadati</taxon>
        <taxon>Pseudomonadota</taxon>
        <taxon>Alphaproteobacteria</taxon>
        <taxon>Hyphomicrobiales</taxon>
        <taxon>Roseiarcaceae</taxon>
        <taxon>Roseiarcus</taxon>
    </lineage>
</organism>
<dbReference type="GO" id="GO:0004713">
    <property type="term" value="F:protein tyrosine kinase activity"/>
    <property type="evidence" value="ECO:0007669"/>
    <property type="project" value="TreeGrafter"/>
</dbReference>